<name>A0A4Y2V9Q4_ARAVE</name>
<comment type="caution">
    <text evidence="1">The sequence shown here is derived from an EMBL/GenBank/DDBJ whole genome shotgun (WGS) entry which is preliminary data.</text>
</comment>
<reference evidence="1 2" key="1">
    <citation type="journal article" date="2019" name="Sci. Rep.">
        <title>Orb-weaving spider Araneus ventricosus genome elucidates the spidroin gene catalogue.</title>
        <authorList>
            <person name="Kono N."/>
            <person name="Nakamura H."/>
            <person name="Ohtoshi R."/>
            <person name="Moran D.A.P."/>
            <person name="Shinohara A."/>
            <person name="Yoshida Y."/>
            <person name="Fujiwara M."/>
            <person name="Mori M."/>
            <person name="Tomita M."/>
            <person name="Arakawa K."/>
        </authorList>
    </citation>
    <scope>NUCLEOTIDE SEQUENCE [LARGE SCALE GENOMIC DNA]</scope>
</reference>
<organism evidence="1 2">
    <name type="scientific">Araneus ventricosus</name>
    <name type="common">Orbweaver spider</name>
    <name type="synonym">Epeira ventricosa</name>
    <dbReference type="NCBI Taxonomy" id="182803"/>
    <lineage>
        <taxon>Eukaryota</taxon>
        <taxon>Metazoa</taxon>
        <taxon>Ecdysozoa</taxon>
        <taxon>Arthropoda</taxon>
        <taxon>Chelicerata</taxon>
        <taxon>Arachnida</taxon>
        <taxon>Araneae</taxon>
        <taxon>Araneomorphae</taxon>
        <taxon>Entelegynae</taxon>
        <taxon>Araneoidea</taxon>
        <taxon>Araneidae</taxon>
        <taxon>Araneus</taxon>
    </lineage>
</organism>
<proteinExistence type="predicted"/>
<evidence type="ECO:0000313" key="2">
    <source>
        <dbReference type="Proteomes" id="UP000499080"/>
    </source>
</evidence>
<sequence length="256" mass="28920">MSKRYRGRYLTTRLCKRSLNSSDPPKGCYYSIRQLTKGASLAKDLTTVTGSIKKTRSIKVQIPQNQHHGGVFTSQLSSPSLLSSSLLKHLSSENRGVVEELILSDLSTRRTNQPQSCASLPGSHWKRSLLNCPSLSALLVGSIQTIPRTFSPEPQWVCVTPDRFYDLFYGPYFLLRRSWGLLCGPVIVGTRKGRLHSLDDRYTLRNAVSRHAQRKINNDNSKSAHAKETPTCPAFNRQVLNKSRQRFKSYQGFFCI</sequence>
<accession>A0A4Y2V9Q4</accession>
<evidence type="ECO:0000313" key="1">
    <source>
        <dbReference type="EMBL" id="GBO22045.1"/>
    </source>
</evidence>
<protein>
    <submittedName>
        <fullName evidence="1">Uncharacterized protein</fullName>
    </submittedName>
</protein>
<gene>
    <name evidence="1" type="ORF">AVEN_80328_1</name>
</gene>
<dbReference type="EMBL" id="BGPR01045184">
    <property type="protein sequence ID" value="GBO22045.1"/>
    <property type="molecule type" value="Genomic_DNA"/>
</dbReference>
<dbReference type="Proteomes" id="UP000499080">
    <property type="component" value="Unassembled WGS sequence"/>
</dbReference>
<keyword evidence="2" id="KW-1185">Reference proteome</keyword>
<dbReference type="AlphaFoldDB" id="A0A4Y2V9Q4"/>